<dbReference type="Proteomes" id="UP001596435">
    <property type="component" value="Unassembled WGS sequence"/>
</dbReference>
<sequence>MAQRLPGVQPDGPPVELWIGLWEPSWARHWNVKPDPSGPERCDTLWAAAGLSASVPQASVPPGPSLAANRSDDEPRKPYRHYAEVPAVRAESVLAQLLDALEREPFGVEFVAVQDSRVCAYWREMIC</sequence>
<protein>
    <submittedName>
        <fullName evidence="2">Uncharacterized protein</fullName>
    </submittedName>
</protein>
<accession>A0ABW2FRW2</accession>
<evidence type="ECO:0000313" key="2">
    <source>
        <dbReference type="EMBL" id="MFC7180031.1"/>
    </source>
</evidence>
<dbReference type="RefSeq" id="WP_380230964.1">
    <property type="nucleotide sequence ID" value="NZ_JBHSVH010000002.1"/>
</dbReference>
<organism evidence="2 3">
    <name type="scientific">Kitasatospora paranensis</name>
    <dbReference type="NCBI Taxonomy" id="258053"/>
    <lineage>
        <taxon>Bacteria</taxon>
        <taxon>Bacillati</taxon>
        <taxon>Actinomycetota</taxon>
        <taxon>Actinomycetes</taxon>
        <taxon>Kitasatosporales</taxon>
        <taxon>Streptomycetaceae</taxon>
        <taxon>Kitasatospora</taxon>
    </lineage>
</organism>
<feature type="region of interest" description="Disordered" evidence="1">
    <location>
        <begin position="54"/>
        <end position="77"/>
    </location>
</feature>
<evidence type="ECO:0000313" key="3">
    <source>
        <dbReference type="Proteomes" id="UP001596435"/>
    </source>
</evidence>
<gene>
    <name evidence="2" type="ORF">ACFQMG_10735</name>
</gene>
<evidence type="ECO:0000256" key="1">
    <source>
        <dbReference type="SAM" id="MobiDB-lite"/>
    </source>
</evidence>
<name>A0ABW2FRW2_9ACTN</name>
<comment type="caution">
    <text evidence="2">The sequence shown here is derived from an EMBL/GenBank/DDBJ whole genome shotgun (WGS) entry which is preliminary data.</text>
</comment>
<reference evidence="3" key="1">
    <citation type="journal article" date="2019" name="Int. J. Syst. Evol. Microbiol.">
        <title>The Global Catalogue of Microorganisms (GCM) 10K type strain sequencing project: providing services to taxonomists for standard genome sequencing and annotation.</title>
        <authorList>
            <consortium name="The Broad Institute Genomics Platform"/>
            <consortium name="The Broad Institute Genome Sequencing Center for Infectious Disease"/>
            <person name="Wu L."/>
            <person name="Ma J."/>
        </authorList>
    </citation>
    <scope>NUCLEOTIDE SEQUENCE [LARGE SCALE GENOMIC DNA]</scope>
    <source>
        <strain evidence="3">CGMCC 1.12859</strain>
    </source>
</reference>
<dbReference type="EMBL" id="JBHTAJ010000016">
    <property type="protein sequence ID" value="MFC7180031.1"/>
    <property type="molecule type" value="Genomic_DNA"/>
</dbReference>
<keyword evidence="3" id="KW-1185">Reference proteome</keyword>
<proteinExistence type="predicted"/>